<reference evidence="2 3" key="1">
    <citation type="submission" date="2023-02" db="EMBL/GenBank/DDBJ databases">
        <title>LHISI_Scaffold_Assembly.</title>
        <authorList>
            <person name="Stuart O.P."/>
            <person name="Cleave R."/>
            <person name="Magrath M.J.L."/>
            <person name="Mikheyev A.S."/>
        </authorList>
    </citation>
    <scope>NUCLEOTIDE SEQUENCE [LARGE SCALE GENOMIC DNA]</scope>
    <source>
        <strain evidence="2">Daus_M_001</strain>
        <tissue evidence="2">Leg muscle</tissue>
    </source>
</reference>
<keyword evidence="3" id="KW-1185">Reference proteome</keyword>
<gene>
    <name evidence="2" type="ORF">PR048_017637</name>
</gene>
<evidence type="ECO:0000256" key="1">
    <source>
        <dbReference type="SAM" id="MobiDB-lite"/>
    </source>
</evidence>
<dbReference type="EMBL" id="JARBHB010000006">
    <property type="protein sequence ID" value="KAJ8881164.1"/>
    <property type="molecule type" value="Genomic_DNA"/>
</dbReference>
<feature type="region of interest" description="Disordered" evidence="1">
    <location>
        <begin position="311"/>
        <end position="334"/>
    </location>
</feature>
<evidence type="ECO:0000313" key="3">
    <source>
        <dbReference type="Proteomes" id="UP001159363"/>
    </source>
</evidence>
<organism evidence="2 3">
    <name type="scientific">Dryococelus australis</name>
    <dbReference type="NCBI Taxonomy" id="614101"/>
    <lineage>
        <taxon>Eukaryota</taxon>
        <taxon>Metazoa</taxon>
        <taxon>Ecdysozoa</taxon>
        <taxon>Arthropoda</taxon>
        <taxon>Hexapoda</taxon>
        <taxon>Insecta</taxon>
        <taxon>Pterygota</taxon>
        <taxon>Neoptera</taxon>
        <taxon>Polyneoptera</taxon>
        <taxon>Phasmatodea</taxon>
        <taxon>Verophasmatodea</taxon>
        <taxon>Anareolatae</taxon>
        <taxon>Phasmatidae</taxon>
        <taxon>Eurycanthinae</taxon>
        <taxon>Dryococelus</taxon>
    </lineage>
</organism>
<evidence type="ECO:0000313" key="2">
    <source>
        <dbReference type="EMBL" id="KAJ8881164.1"/>
    </source>
</evidence>
<dbReference type="Proteomes" id="UP001159363">
    <property type="component" value="Chromosome 5"/>
</dbReference>
<name>A0ABQ9HA57_9NEOP</name>
<sequence length="731" mass="80768">MGRRRGRDASHVSPLSIILGLPQRGGGCNEAVTASSCGGEGRGGSPGTTYCESSTPVPATVLASSGRISACENPGVTPPGIETGSPWWDVSSLTAQPPRPRMYFEMQSFPIKRSPRPRSERVEGKDIVWRQRDWQGMEGFAPLGALSCKVRVRGTQVACGPLLGLTSRDDDEAFDALDIFAITAASLPGLRKDQSLALRGDGAFDARGNFAVSNAEENQETATPLPPRDHKAWIRPTSQRQLKAVNVNGDWPTTEPLYGGATVAERLDCSSPSKAIRAQFPAGPFRIFACGNRAGRCRWSAGLPGDLSFPPPPHSGAPPYLNHPQRLSRPRSRCIPSRKPASHLDVELELRFWQQQPKGMVRDSHRLTCLRVCRVRFATSVKAVWSGVLLGVDANLLYCVSVPLLKAVHECLFRTMNSCIALLDKVTSTSLEISLVCMSFSDGLDQLSHGHRLKSFNVLNPNRFSKDVQLFVLISVKWTCREVWLATLDQDGTRRYVFRWTSRHCAPRCRALASSLEPLALKYGDTLRLLASHLGEPGSIPGGVPPDFRTWESCRTMPLVGVFSRGSPVSHALSFRRCPILISLHSQGPDAPLHYALFHHQLLEPLWFLVRVKNSLSPLMFRRRSCGSSFQPWTKDEADRLFAFCACTQHRPTLNEHNCQSHMVNSDENVLAEKQFNLGTRRLVVRSQRDRSTSSLVYGLSSEEISINAGNDLAKKNANGVGERRRELRLL</sequence>
<protein>
    <submittedName>
        <fullName evidence="2">Uncharacterized protein</fullName>
    </submittedName>
</protein>
<comment type="caution">
    <text evidence="2">The sequence shown here is derived from an EMBL/GenBank/DDBJ whole genome shotgun (WGS) entry which is preliminary data.</text>
</comment>
<accession>A0ABQ9HA57</accession>
<proteinExistence type="predicted"/>